<evidence type="ECO:0000313" key="2">
    <source>
        <dbReference type="Proteomes" id="UP000749559"/>
    </source>
</evidence>
<sequence length="135" mass="15698">LDTQGPCMGCWENKDFLKYIICRAIREKARGMLGCHTKHANSFSVSKFIQKMERRLDEIQIWLGLDDSSTKQWKILGEEFLKRCIDQTEAEELSLEGIADKFPVTWNNYLKTTGQSDKIESKWRTTNTLDSEQTT</sequence>
<gene>
    <name evidence="1" type="ORF">OFUS_LOCUS6926</name>
</gene>
<dbReference type="EMBL" id="CAIIXF020000003">
    <property type="protein sequence ID" value="CAH1780203.1"/>
    <property type="molecule type" value="Genomic_DNA"/>
</dbReference>
<organism evidence="1 2">
    <name type="scientific">Owenia fusiformis</name>
    <name type="common">Polychaete worm</name>
    <dbReference type="NCBI Taxonomy" id="6347"/>
    <lineage>
        <taxon>Eukaryota</taxon>
        <taxon>Metazoa</taxon>
        <taxon>Spiralia</taxon>
        <taxon>Lophotrochozoa</taxon>
        <taxon>Annelida</taxon>
        <taxon>Polychaeta</taxon>
        <taxon>Sedentaria</taxon>
        <taxon>Canalipalpata</taxon>
        <taxon>Sabellida</taxon>
        <taxon>Oweniida</taxon>
        <taxon>Oweniidae</taxon>
        <taxon>Owenia</taxon>
    </lineage>
</organism>
<name>A0A8S4NIP1_OWEFU</name>
<proteinExistence type="predicted"/>
<evidence type="ECO:0000313" key="1">
    <source>
        <dbReference type="EMBL" id="CAH1780203.1"/>
    </source>
</evidence>
<reference evidence="1" key="1">
    <citation type="submission" date="2022-03" db="EMBL/GenBank/DDBJ databases">
        <authorList>
            <person name="Martin C."/>
        </authorList>
    </citation>
    <scope>NUCLEOTIDE SEQUENCE</scope>
</reference>
<keyword evidence="2" id="KW-1185">Reference proteome</keyword>
<accession>A0A8S4NIP1</accession>
<feature type="non-terminal residue" evidence="1">
    <location>
        <position position="135"/>
    </location>
</feature>
<dbReference type="AlphaFoldDB" id="A0A8S4NIP1"/>
<protein>
    <submittedName>
        <fullName evidence="1">Uncharacterized protein</fullName>
    </submittedName>
</protein>
<dbReference type="Proteomes" id="UP000749559">
    <property type="component" value="Unassembled WGS sequence"/>
</dbReference>
<comment type="caution">
    <text evidence="1">The sequence shown here is derived from an EMBL/GenBank/DDBJ whole genome shotgun (WGS) entry which is preliminary data.</text>
</comment>
<dbReference type="OrthoDB" id="430647at2759"/>